<dbReference type="Proteomes" id="UP000674938">
    <property type="component" value="Unassembled WGS sequence"/>
</dbReference>
<proteinExistence type="inferred from homology"/>
<dbReference type="CDD" id="cd00293">
    <property type="entry name" value="USP-like"/>
    <property type="match status" value="1"/>
</dbReference>
<sequence>MPNRGKYKKILVGIDSSENASKAFFEAAHIAKRNDAVLYVVHVINNLVGYLTDDAIAQLKDDAQELSSNLMAQAENIGFTNIEVIIQVGSPKQLITHTLPKELGAELIVLGATGKHRLQESLLGSVPHYASTNANRNVLIVRQ</sequence>
<dbReference type="EMBL" id="JAEEGA010000009">
    <property type="protein sequence ID" value="MBP1042149.1"/>
    <property type="molecule type" value="Genomic_DNA"/>
</dbReference>
<comment type="caution">
    <text evidence="3">The sequence shown here is derived from an EMBL/GenBank/DDBJ whole genome shotgun (WGS) entry which is preliminary data.</text>
</comment>
<dbReference type="Pfam" id="PF00582">
    <property type="entry name" value="Usp"/>
    <property type="match status" value="1"/>
</dbReference>
<reference evidence="3" key="1">
    <citation type="submission" date="2020-12" db="EMBL/GenBank/DDBJ databases">
        <title>Vagococcus allomyrinae sp. nov. and Enterococcus lavae sp. nov., isolated from the larvae of Allomyrina dichotoma.</title>
        <authorList>
            <person name="Lee S.D."/>
        </authorList>
    </citation>
    <scope>NUCLEOTIDE SEQUENCE</scope>
    <source>
        <strain evidence="3">BWB3-3</strain>
    </source>
</reference>
<comment type="similarity">
    <text evidence="1">Belongs to the universal stress protein A family.</text>
</comment>
<dbReference type="InterPro" id="IPR006015">
    <property type="entry name" value="Universal_stress_UspA"/>
</dbReference>
<dbReference type="PRINTS" id="PR01438">
    <property type="entry name" value="UNVRSLSTRESS"/>
</dbReference>
<accession>A0A940SVR2</accession>
<dbReference type="InterPro" id="IPR014729">
    <property type="entry name" value="Rossmann-like_a/b/a_fold"/>
</dbReference>
<name>A0A940SVR2_9ENTE</name>
<dbReference type="Gene3D" id="3.40.50.620">
    <property type="entry name" value="HUPs"/>
    <property type="match status" value="1"/>
</dbReference>
<dbReference type="InterPro" id="IPR006016">
    <property type="entry name" value="UspA"/>
</dbReference>
<dbReference type="RefSeq" id="WP_209529078.1">
    <property type="nucleotide sequence ID" value="NZ_JAEEGA010000009.1"/>
</dbReference>
<evidence type="ECO:0000313" key="3">
    <source>
        <dbReference type="EMBL" id="MBP1042149.1"/>
    </source>
</evidence>
<feature type="domain" description="UspA" evidence="2">
    <location>
        <begin position="7"/>
        <end position="142"/>
    </location>
</feature>
<dbReference type="PANTHER" id="PTHR46268:SF6">
    <property type="entry name" value="UNIVERSAL STRESS PROTEIN UP12"/>
    <property type="match status" value="1"/>
</dbReference>
<evidence type="ECO:0000259" key="2">
    <source>
        <dbReference type="Pfam" id="PF00582"/>
    </source>
</evidence>
<evidence type="ECO:0000256" key="1">
    <source>
        <dbReference type="ARBA" id="ARBA00008791"/>
    </source>
</evidence>
<dbReference type="PANTHER" id="PTHR46268">
    <property type="entry name" value="STRESS RESPONSE PROTEIN NHAX"/>
    <property type="match status" value="1"/>
</dbReference>
<dbReference type="AlphaFoldDB" id="A0A940SVR2"/>
<protein>
    <submittedName>
        <fullName evidence="3">Universal stress protein</fullName>
    </submittedName>
</protein>
<keyword evidence="4" id="KW-1185">Reference proteome</keyword>
<dbReference type="SUPFAM" id="SSF52402">
    <property type="entry name" value="Adenine nucleotide alpha hydrolases-like"/>
    <property type="match status" value="1"/>
</dbReference>
<evidence type="ECO:0000313" key="4">
    <source>
        <dbReference type="Proteomes" id="UP000674938"/>
    </source>
</evidence>
<organism evidence="3 4">
    <name type="scientific">Vagococcus allomyrinae</name>
    <dbReference type="NCBI Taxonomy" id="2794353"/>
    <lineage>
        <taxon>Bacteria</taxon>
        <taxon>Bacillati</taxon>
        <taxon>Bacillota</taxon>
        <taxon>Bacilli</taxon>
        <taxon>Lactobacillales</taxon>
        <taxon>Enterococcaceae</taxon>
        <taxon>Vagococcus</taxon>
    </lineage>
</organism>
<gene>
    <name evidence="3" type="ORF">I6N95_14105</name>
</gene>